<reference evidence="3 4" key="2">
    <citation type="submission" date="2012-06" db="EMBL/GenBank/DDBJ databases">
        <authorList>
            <person name="Fiebig A."/>
        </authorList>
    </citation>
    <scope>NUCLEOTIDE SEQUENCE [LARGE SCALE GENOMIC DNA]</scope>
    <source>
        <strain evidence="3 4">DFL-43</strain>
    </source>
</reference>
<dbReference type="HOGENOM" id="CLU_128596_4_1_5"/>
<evidence type="ECO:0000256" key="1">
    <source>
        <dbReference type="SAM" id="SignalP"/>
    </source>
</evidence>
<dbReference type="Proteomes" id="UP000004291">
    <property type="component" value="Chromosome"/>
</dbReference>
<dbReference type="eggNOG" id="COG3755">
    <property type="taxonomic scope" value="Bacteria"/>
</dbReference>
<comment type="caution">
    <text evidence="3">The sequence shown here is derived from an EMBL/GenBank/DDBJ whole genome shotgun (WGS) entry which is preliminary data.</text>
</comment>
<feature type="domain" description="Lysozyme inhibitor LprI-like N-terminal" evidence="2">
    <location>
        <begin position="26"/>
        <end position="131"/>
    </location>
</feature>
<keyword evidence="1" id="KW-0732">Signal</keyword>
<feature type="chain" id="PRO_5002736482" description="Lysozyme inhibitor LprI-like N-terminal domain-containing protein" evidence="1">
    <location>
        <begin position="21"/>
        <end position="138"/>
    </location>
</feature>
<evidence type="ECO:0000313" key="4">
    <source>
        <dbReference type="Proteomes" id="UP000004291"/>
    </source>
</evidence>
<evidence type="ECO:0000259" key="2">
    <source>
        <dbReference type="Pfam" id="PF07007"/>
    </source>
</evidence>
<organism evidence="3 4">
    <name type="scientific">Hoeflea phototrophica (strain DSM 17068 / NCIMB 14078 / DFL-43)</name>
    <dbReference type="NCBI Taxonomy" id="411684"/>
    <lineage>
        <taxon>Bacteria</taxon>
        <taxon>Pseudomonadati</taxon>
        <taxon>Pseudomonadota</taxon>
        <taxon>Alphaproteobacteria</taxon>
        <taxon>Hyphomicrobiales</taxon>
        <taxon>Rhizobiaceae</taxon>
        <taxon>Hoeflea</taxon>
    </lineage>
</organism>
<dbReference type="EMBL" id="ABIA03000002">
    <property type="protein sequence ID" value="EDQ32039.1"/>
    <property type="molecule type" value="Genomic_DNA"/>
</dbReference>
<dbReference type="OrthoDB" id="7340239at2"/>
<evidence type="ECO:0000313" key="3">
    <source>
        <dbReference type="EMBL" id="EDQ32039.1"/>
    </source>
</evidence>
<name>A9DDB1_HOEPD</name>
<dbReference type="Gene3D" id="1.20.1270.180">
    <property type="match status" value="1"/>
</dbReference>
<reference evidence="3 4" key="1">
    <citation type="submission" date="2007-10" db="EMBL/GenBank/DDBJ databases">
        <authorList>
            <person name="Wagner-Dobler I."/>
            <person name="Ferriera S."/>
            <person name="Johnson J."/>
            <person name="Kravitz S."/>
            <person name="Beeson K."/>
            <person name="Sutton G."/>
            <person name="Rogers Y.-H."/>
            <person name="Friedman R."/>
            <person name="Frazier M."/>
            <person name="Venter J.C."/>
        </authorList>
    </citation>
    <scope>NUCLEOTIDE SEQUENCE [LARGE SCALE GENOMIC DNA]</scope>
    <source>
        <strain evidence="3 4">DFL-43</strain>
    </source>
</reference>
<accession>A9DDB1</accession>
<feature type="signal peptide" evidence="1">
    <location>
        <begin position="1"/>
        <end position="20"/>
    </location>
</feature>
<dbReference type="Pfam" id="PF07007">
    <property type="entry name" value="LprI"/>
    <property type="match status" value="1"/>
</dbReference>
<dbReference type="AlphaFoldDB" id="A9DDB1"/>
<dbReference type="RefSeq" id="WP_007196387.1">
    <property type="nucleotide sequence ID" value="NZ_CM002917.1"/>
</dbReference>
<dbReference type="STRING" id="411684.HPDFL43_02979"/>
<gene>
    <name evidence="3" type="ORF">HPDFL43_02979</name>
</gene>
<keyword evidence="4" id="KW-1185">Reference proteome</keyword>
<dbReference type="InterPro" id="IPR009739">
    <property type="entry name" value="LprI-like_N"/>
</dbReference>
<proteinExistence type="predicted"/>
<sequence length="138" mass="15555">MSRRLALFFLGLLYATPALSEDKLDCANPQDQYSMTYCAGVDYENADAELNRVWPQARAAAKRQDEYIADDARSRGLLTASEALLAAQRAWLKFRDAECEYQSYAFFGGTGQPMIGSLCLAQLTRERTEQLRQGLNDR</sequence>
<protein>
    <recommendedName>
        <fullName evidence="2">Lysozyme inhibitor LprI-like N-terminal domain-containing protein</fullName>
    </recommendedName>
</protein>